<evidence type="ECO:0000256" key="2">
    <source>
        <dbReference type="SAM" id="Phobius"/>
    </source>
</evidence>
<proteinExistence type="predicted"/>
<sequence length="218" mass="22619">MTAVPSLTAALFIASPLLVAGVMGVLLGRDPLRLTRLRLRWIALLWAAAAIAALRYADPGWLPQPLRQDSGLALAAATWTLSAAWVGVNLRGRTRGQQAGLSALLAGAAANALAIAVNGGEMPYAQPAGQTGADTTVGHAAWEAGQHRLYWLSDVIAVPGTAVLLSVGDLLLIGGITTLLVAAMRPRRITDPLASEVVDDESDQTLQPRPAGSRPASD</sequence>
<organism evidence="3 4">
    <name type="scientific">Catellatospora bangladeshensis</name>
    <dbReference type="NCBI Taxonomy" id="310355"/>
    <lineage>
        <taxon>Bacteria</taxon>
        <taxon>Bacillati</taxon>
        <taxon>Actinomycetota</taxon>
        <taxon>Actinomycetes</taxon>
        <taxon>Micromonosporales</taxon>
        <taxon>Micromonosporaceae</taxon>
        <taxon>Catellatospora</taxon>
    </lineage>
</organism>
<dbReference type="InterPro" id="IPR035168">
    <property type="entry name" value="DUF5317"/>
</dbReference>
<dbReference type="Proteomes" id="UP000601223">
    <property type="component" value="Unassembled WGS sequence"/>
</dbReference>
<feature type="transmembrane region" description="Helical" evidence="2">
    <location>
        <begin position="6"/>
        <end position="27"/>
    </location>
</feature>
<comment type="caution">
    <text evidence="3">The sequence shown here is derived from an EMBL/GenBank/DDBJ whole genome shotgun (WGS) entry which is preliminary data.</text>
</comment>
<feature type="transmembrane region" description="Helical" evidence="2">
    <location>
        <begin position="69"/>
        <end position="88"/>
    </location>
</feature>
<feature type="transmembrane region" description="Helical" evidence="2">
    <location>
        <begin position="156"/>
        <end position="183"/>
    </location>
</feature>
<name>A0A8J3JQU2_9ACTN</name>
<keyword evidence="2" id="KW-0472">Membrane</keyword>
<dbReference type="RefSeq" id="WP_203746017.1">
    <property type="nucleotide sequence ID" value="NZ_BONF01000014.1"/>
</dbReference>
<feature type="transmembrane region" description="Helical" evidence="2">
    <location>
        <begin position="100"/>
        <end position="117"/>
    </location>
</feature>
<dbReference type="AlphaFoldDB" id="A0A8J3JQU2"/>
<protein>
    <submittedName>
        <fullName evidence="3">Uncharacterized protein</fullName>
    </submittedName>
</protein>
<feature type="region of interest" description="Disordered" evidence="1">
    <location>
        <begin position="194"/>
        <end position="218"/>
    </location>
</feature>
<keyword evidence="4" id="KW-1185">Reference proteome</keyword>
<evidence type="ECO:0000313" key="4">
    <source>
        <dbReference type="Proteomes" id="UP000601223"/>
    </source>
</evidence>
<accession>A0A8J3JQU2</accession>
<evidence type="ECO:0000313" key="3">
    <source>
        <dbReference type="EMBL" id="GIF81549.1"/>
    </source>
</evidence>
<evidence type="ECO:0000256" key="1">
    <source>
        <dbReference type="SAM" id="MobiDB-lite"/>
    </source>
</evidence>
<gene>
    <name evidence="3" type="ORF">Cba03nite_28980</name>
</gene>
<feature type="transmembrane region" description="Helical" evidence="2">
    <location>
        <begin position="39"/>
        <end position="57"/>
    </location>
</feature>
<keyword evidence="2" id="KW-1133">Transmembrane helix</keyword>
<dbReference type="Pfam" id="PF17248">
    <property type="entry name" value="DUF5317"/>
    <property type="match status" value="1"/>
</dbReference>
<dbReference type="EMBL" id="BONF01000014">
    <property type="protein sequence ID" value="GIF81549.1"/>
    <property type="molecule type" value="Genomic_DNA"/>
</dbReference>
<keyword evidence="2" id="KW-0812">Transmembrane</keyword>
<reference evidence="3 4" key="1">
    <citation type="submission" date="2021-01" db="EMBL/GenBank/DDBJ databases">
        <title>Whole genome shotgun sequence of Catellatospora bangladeshensis NBRC 107357.</title>
        <authorList>
            <person name="Komaki H."/>
            <person name="Tamura T."/>
        </authorList>
    </citation>
    <scope>NUCLEOTIDE SEQUENCE [LARGE SCALE GENOMIC DNA]</scope>
    <source>
        <strain evidence="3 4">NBRC 107357</strain>
    </source>
</reference>